<proteinExistence type="predicted"/>
<dbReference type="Proteomes" id="UP000095281">
    <property type="component" value="Unplaced"/>
</dbReference>
<keyword evidence="2" id="KW-1185">Reference proteome</keyword>
<evidence type="ECO:0000256" key="1">
    <source>
        <dbReference type="SAM" id="MobiDB-lite"/>
    </source>
</evidence>
<sequence length="225" mass="25686">MENETEGNEDIDQRLPSPNSNSSDDSNSSLEEDGNIEREEEENEEINNLKGIPINEKAYLTHEEALFNVLEKELVPKDFLKNWNNEDLMGVIIQLTKHNTDEDGVKQIAKHFKDTSHEEIADCINQCKSVNKLAEQGRFRLEEMSKPENEVNNQNPNIYSNWISLIDKMKKSRNFGDYSGNVISTLLTECSDEAGTSQPGTPNYKRIYSCLAQMVRGYSMKSARM</sequence>
<feature type="compositionally biased region" description="Acidic residues" evidence="1">
    <location>
        <begin position="1"/>
        <end position="10"/>
    </location>
</feature>
<accession>A0A1I8BU65</accession>
<organism evidence="2 3">
    <name type="scientific">Meloidogyne hapla</name>
    <name type="common">Root-knot nematode worm</name>
    <dbReference type="NCBI Taxonomy" id="6305"/>
    <lineage>
        <taxon>Eukaryota</taxon>
        <taxon>Metazoa</taxon>
        <taxon>Ecdysozoa</taxon>
        <taxon>Nematoda</taxon>
        <taxon>Chromadorea</taxon>
        <taxon>Rhabditida</taxon>
        <taxon>Tylenchina</taxon>
        <taxon>Tylenchomorpha</taxon>
        <taxon>Tylenchoidea</taxon>
        <taxon>Meloidogynidae</taxon>
        <taxon>Meloidogyninae</taxon>
        <taxon>Meloidogyne</taxon>
    </lineage>
</organism>
<dbReference type="WBParaSite" id="MhA1_Contig541.frz3.gene2">
    <property type="protein sequence ID" value="MhA1_Contig541.frz3.gene2"/>
    <property type="gene ID" value="MhA1_Contig541.frz3.gene2"/>
</dbReference>
<protein>
    <submittedName>
        <fullName evidence="3">Uncharacterized protein</fullName>
    </submittedName>
</protein>
<reference evidence="3" key="1">
    <citation type="submission" date="2016-11" db="UniProtKB">
        <authorList>
            <consortium name="WormBaseParasite"/>
        </authorList>
    </citation>
    <scope>IDENTIFICATION</scope>
</reference>
<feature type="region of interest" description="Disordered" evidence="1">
    <location>
        <begin position="1"/>
        <end position="49"/>
    </location>
</feature>
<name>A0A1I8BU65_MELHA</name>
<feature type="compositionally biased region" description="Acidic residues" evidence="1">
    <location>
        <begin position="30"/>
        <end position="45"/>
    </location>
</feature>
<feature type="compositionally biased region" description="Low complexity" evidence="1">
    <location>
        <begin position="16"/>
        <end position="29"/>
    </location>
</feature>
<evidence type="ECO:0000313" key="3">
    <source>
        <dbReference type="WBParaSite" id="MhA1_Contig541.frz3.gene2"/>
    </source>
</evidence>
<evidence type="ECO:0000313" key="2">
    <source>
        <dbReference type="Proteomes" id="UP000095281"/>
    </source>
</evidence>
<dbReference type="AlphaFoldDB" id="A0A1I8BU65"/>